<dbReference type="OMA" id="SRCYFSG"/>
<dbReference type="EMBL" id="CM000642">
    <property type="protein sequence ID" value="EED92637.1"/>
    <property type="molecule type" value="Genomic_DNA"/>
</dbReference>
<dbReference type="GO" id="GO:0006623">
    <property type="term" value="P:protein targeting to vacuole"/>
    <property type="evidence" value="ECO:0000318"/>
    <property type="project" value="GO_Central"/>
</dbReference>
<evidence type="ECO:0000256" key="1">
    <source>
        <dbReference type="ARBA" id="ARBA00006545"/>
    </source>
</evidence>
<organism evidence="5 6">
    <name type="scientific">Thalassiosira pseudonana</name>
    <name type="common">Marine diatom</name>
    <name type="synonym">Cyclotella nana</name>
    <dbReference type="NCBI Taxonomy" id="35128"/>
    <lineage>
        <taxon>Eukaryota</taxon>
        <taxon>Sar</taxon>
        <taxon>Stramenopiles</taxon>
        <taxon>Ochrophyta</taxon>
        <taxon>Bacillariophyta</taxon>
        <taxon>Coscinodiscophyceae</taxon>
        <taxon>Thalassiosirophycidae</taxon>
        <taxon>Thalassiosirales</taxon>
        <taxon>Thalassiosiraceae</taxon>
        <taxon>Thalassiosira</taxon>
    </lineage>
</organism>
<dbReference type="InParanoid" id="B8C3X7"/>
<evidence type="ECO:0000259" key="4">
    <source>
        <dbReference type="PROSITE" id="PS50222"/>
    </source>
</evidence>
<dbReference type="KEGG" id="tps:THAPSDRAFT_22922"/>
<keyword evidence="6" id="KW-1185">Reference proteome</keyword>
<feature type="region of interest" description="Disordered" evidence="3">
    <location>
        <begin position="210"/>
        <end position="235"/>
    </location>
</feature>
<dbReference type="Gene3D" id="1.10.238.10">
    <property type="entry name" value="EF-hand"/>
    <property type="match status" value="1"/>
</dbReference>
<dbReference type="InterPro" id="IPR011992">
    <property type="entry name" value="EF-hand-dom_pair"/>
</dbReference>
<evidence type="ECO:0000256" key="2">
    <source>
        <dbReference type="ARBA" id="ARBA00022837"/>
    </source>
</evidence>
<dbReference type="InterPro" id="IPR026847">
    <property type="entry name" value="VPS13"/>
</dbReference>
<comment type="similarity">
    <text evidence="1">Belongs to the VPS13 family.</text>
</comment>
<evidence type="ECO:0000313" key="5">
    <source>
        <dbReference type="EMBL" id="EED92637.1"/>
    </source>
</evidence>
<dbReference type="HOGENOM" id="CLU_225697_0_0_1"/>
<accession>B8C3X7</accession>
<protein>
    <recommendedName>
        <fullName evidence="4">EF-hand domain-containing protein</fullName>
    </recommendedName>
</protein>
<reference evidence="5 6" key="1">
    <citation type="journal article" date="2004" name="Science">
        <title>The genome of the diatom Thalassiosira pseudonana: ecology, evolution, and metabolism.</title>
        <authorList>
            <person name="Armbrust E.V."/>
            <person name="Berges J.A."/>
            <person name="Bowler C."/>
            <person name="Green B.R."/>
            <person name="Martinez D."/>
            <person name="Putnam N.H."/>
            <person name="Zhou S."/>
            <person name="Allen A.E."/>
            <person name="Apt K.E."/>
            <person name="Bechner M."/>
            <person name="Brzezinski M.A."/>
            <person name="Chaal B.K."/>
            <person name="Chiovitti A."/>
            <person name="Davis A.K."/>
            <person name="Demarest M.S."/>
            <person name="Detter J.C."/>
            <person name="Glavina T."/>
            <person name="Goodstein D."/>
            <person name="Hadi M.Z."/>
            <person name="Hellsten U."/>
            <person name="Hildebrand M."/>
            <person name="Jenkins B.D."/>
            <person name="Jurka J."/>
            <person name="Kapitonov V.V."/>
            <person name="Kroger N."/>
            <person name="Lau W.W."/>
            <person name="Lane T.W."/>
            <person name="Larimer F.W."/>
            <person name="Lippmeier J.C."/>
            <person name="Lucas S."/>
            <person name="Medina M."/>
            <person name="Montsant A."/>
            <person name="Obornik M."/>
            <person name="Parker M.S."/>
            <person name="Palenik B."/>
            <person name="Pazour G.J."/>
            <person name="Richardson P.M."/>
            <person name="Rynearson T.A."/>
            <person name="Saito M.A."/>
            <person name="Schwartz D.C."/>
            <person name="Thamatrakoln K."/>
            <person name="Valentin K."/>
            <person name="Vardi A."/>
            <person name="Wilkerson F.P."/>
            <person name="Rokhsar D.S."/>
        </authorList>
    </citation>
    <scope>NUCLEOTIDE SEQUENCE [LARGE SCALE GENOMIC DNA]</scope>
    <source>
        <strain evidence="5 6">CCMP1335</strain>
    </source>
</reference>
<feature type="domain" description="EF-hand" evidence="4">
    <location>
        <begin position="937"/>
        <end position="972"/>
    </location>
</feature>
<dbReference type="PANTHER" id="PTHR16166">
    <property type="entry name" value="VACUOLAR PROTEIN SORTING-ASSOCIATED PROTEIN VPS13"/>
    <property type="match status" value="1"/>
</dbReference>
<sequence>MIVIVAVLVFSLTFHPFLKILSRAPLLKYLGVKFGDARISPFKLSIKITDIELQPSQSSTLRSIFVSILPSANVQKVVNSIDYPESKITVKYLAIKVRTRVGDSFATNEHLKDIEEGNQKQRWEGDSGASSSWKTNLLYRIMPRPVLVIKTEGVDVVIEKTYLAPTPPNFCGGSEGGLPSAVSLSASKGLPTFDQDSFLERWIDHVVTKMKSESENESKSSSTSKHDNPQDTADANEIQQVLTDERTYDEKINAVIQLVARVFLRSISLEVHNASVVISGAGSGYVKSVRKQNNPHDANMLLAKLPRNERSLTLVGVDMISVSFSPDAECNALLCCVGVNVKVGDPLPLKQGDHSVRSDESSVGSNPDDIPYAWHVIAHPFHAVVEVNGVLSFLTWTLNYDHYWETRHLGLRVSSSEVAVVVSPNHLHTVLLHLDDFTDANSPFNEWIRWVKGNFIKTLGITESEEEAYCQNYAKLKGAKLEGGATREIVHLTKVQMKVMEKRLTRHDILSLRCTAMKKTWVIPKGSKQIRDFLFNSRSSISKEESSQNETSSPFEKVYPTPLHALVTLIREKATIFAPSVEIALFFNALHVDFSPDNENRWKRSVDISSSVAVLGASLKLEQLNPLFSYDESVDPVDGPRSFLDLQVAAYGIDWSVANADRSGHLPLLRDSSPVGIVYTRRTKPPSDRVVHVCVRIDVAPTKYEEQHINLGCVSSNLAFVVNALPLLSFVETMIDLSELPFVVPEEEKEVVLGSDAAETPPKASISASMSINNVSILFLVDKVKVSRGLLDFSIRGVSLDCTTRGMSGKVSLSTEPFELCASQVKHHSYEEAEFDWVQMPFKPMMKIDGTKLHLESISPTNAITSEIATLTVEVVLGVKECLLNASPSTIVAASEAIKSMMPFLEWSYTDRITSEEDRAAMVNQENIEAQQTNLQHQRDSLLRIFQTIDVDASGTLQEDELQQVITMVYEERSIISGQTQPDSRVSCLTGDELKREQDYLIENLDPDRSNEITYQELDSFLFRMANNIDDCNLTPKVKVTGAGVRHLSDYASTPYFLSGPLLRRLIYYDDLREYASLREVSRITGSDEFHGSSFPPPSLWRQGEGIELFWELFTSETGCTRDSLNDQNIALVQRKLVRSLCNYEFAKYCWKTVVQPKLNSSSEDVAVGNSTRWVIDSDHKSIVGGGFTERLLNHVKILSDESNEVQQVNSSIHFDISFVAVIKQASLQFGSSHTFTNPLFEMSCSDASISASVLISSEGRFVGERDSRDSNTEGVPEINRGNKITLRSTLSASYLNTKHNYLECFIEPYLCLGVATIQVLNDSNARGENEMHVNCPRFLNLNCSPAFIETICVLMKVISTSDPVVFRSLIFERDLNFVKNFWVDKQQITKRKLLNRQDASDVLHAASELHWSDEISGLSQKQKNLMITTFVNAADDDGDGLISFSSMRSALSVRTSRCYFSGAKEIQVHNNTGRELHLATSDSIERSIAEMTKLAFDTFSTISPSKSSAILLKEKYSKSNSELRELTGRLSIVTPGYRMMIGVAVSPYQSFMLALKLPKALKRQKGKRHDRNVSGFSPHLTVVPKSDSLDAITLDIRSCVSIQTEIPIKIRIVRLPKAFGNAKKSGSKRPRVDLSKKNLAAALRRGVEGALIVCENFLTEGMSAPLPLDVLDSSRYHALLVQDVSGEDCEDKNTWRDSVLLTKEFLYNSSQITEVSRCHASSGIVVTRERLNVHLPKNVGKKAAISGDTKKSIMRRTAWNTVIRIVPFFLLSNSLPFPILVRTWQVSDEDEENLWNGPALLAGADNADGTSSSDDEVTGRSANAEQYHLSNGAGYGGDYDSVKLIESSQTLRLSGISLRQPLFLQVSQSVHSPSTFDNTFMRSNPLQISVHELRTGFNNRGVLSLPKLVLDLGDDCDALVDVSIDSSIRMPTCTVYSPYWIVNKTGTKMEYKISGHSKRFLDSGSGGLPIMIHASKSTETNSTYRKTSREISVCPLECPSESTSGQWWDKETNGNLVLKRTAINAGGRSLVDWSKDIPLDTVGTTDEINCREFLFTVKFVLKNMLHIPITIFPMSGSMNDVLRKASQLRLELNREDKRATLDLNPRETTILYTFKKVSYKDSSGKTRRWVVFCVNAARQSSTFKCKWHVIPVEKLGNVFYGEHDGRLDTLCGIIEAKVHRSDGGSILTSISHASVPPVRIENRSISQYIQFCQDEDESIVFELPPMRSCGYTWDNPLGNLKLKAVVIPRTESREYLVEQALYKSRSGGDNLTGCCIQDIRASNAIRNLNRTAEYYSKRRSAFSRNTRSYKIAKAGREADLPCHFAKTSLVVHLRIMAGTKILSFNDSTMLLEEVEAGNLRKGGNWKVALFQFNIEGVGFYLMDDYPKELVGIVVRDIKVEKQAGSIEATTRIRHFQVDAMLPDARYPIIIQPLPLGVDRRESSIQSVEVTDQVNNNDCYWLKHNEKPVPVLEVTGSYVPQTQMVWIPNIDVFLSPMKLQIDVDYILRVLGIVISSASKYQSNLTQDFLPTSSANDKLLYVTRGQMHVCLTYIEQLYIAPVHFDIELDIKPDESNQSVETGVSEESSLTLHTIAQSTDSVFLAGILSWVINVGANFAHVSPCFEYSMVEESDQYCDIVDLGTDIATSYLLQTIIQSYKVVFSMQILGDPSKYASQVKTGVKDLFTKTRDEVIAGGKDGFGKGAASFFQNVVGGAFVAGGKATGGVANTLDNVTTNELTSNHLKPKAAVGGNAPENAGVGVVEGVDFLGRTVVHGVAGLIGNPYRGAKTGTVSGFAKGVASGVTGLVVAPFVGALGFVAKISEGIGETANIMDIGIVEARCRPTRVVPWGRPMIDIGLPYLKAIGIRVHTVRYQKVRKRIVLKEGEEKGGDIDPVTSNEYKRIKAAEERRNYPPSKSVSIVHDRQKQHYLTSAVKPKLLVDHPGNLVLSHYAVTFEETLVLRTPDLQLTDEMSYLSLTVLINFWNHKGLTMATTKAKPLAVCKLNVGDIYSHLLQYSREKLIRREANLSGDSTPDSSLIFPAPQEVSLFRPLKTSATVQGEIFDAIGEELGAIRKKYGDDIVNMYSSDSSDSDSDSSFLDDGTTVKKEDLGSIVTANERLFGSISLSFFPVPW</sequence>
<dbReference type="RefSeq" id="XP_002290885.1">
    <property type="nucleotide sequence ID" value="XM_002290849.1"/>
</dbReference>
<dbReference type="SMART" id="SM00054">
    <property type="entry name" value="EFh"/>
    <property type="match status" value="3"/>
</dbReference>
<dbReference type="PROSITE" id="PS50222">
    <property type="entry name" value="EF_HAND_2"/>
    <property type="match status" value="2"/>
</dbReference>
<name>B8C3X7_THAPS</name>
<dbReference type="InterPro" id="IPR002048">
    <property type="entry name" value="EF_hand_dom"/>
</dbReference>
<evidence type="ECO:0000256" key="3">
    <source>
        <dbReference type="SAM" id="MobiDB-lite"/>
    </source>
</evidence>
<dbReference type="PANTHER" id="PTHR16166:SF93">
    <property type="entry name" value="INTERMEMBRANE LIPID TRANSFER PROTEIN VPS13"/>
    <property type="match status" value="1"/>
</dbReference>
<dbReference type="eggNOG" id="KOG1809">
    <property type="taxonomic scope" value="Eukaryota"/>
</dbReference>
<gene>
    <name evidence="5" type="ORF">THAPSDRAFT_22922</name>
</gene>
<dbReference type="GO" id="GO:0045053">
    <property type="term" value="P:protein retention in Golgi apparatus"/>
    <property type="evidence" value="ECO:0000318"/>
    <property type="project" value="GO_Central"/>
</dbReference>
<evidence type="ECO:0000313" key="6">
    <source>
        <dbReference type="Proteomes" id="UP000001449"/>
    </source>
</evidence>
<dbReference type="InterPro" id="IPR018247">
    <property type="entry name" value="EF_Hand_1_Ca_BS"/>
</dbReference>
<reference evidence="5 6" key="2">
    <citation type="journal article" date="2008" name="Nature">
        <title>The Phaeodactylum genome reveals the evolutionary history of diatom genomes.</title>
        <authorList>
            <person name="Bowler C."/>
            <person name="Allen A.E."/>
            <person name="Badger J.H."/>
            <person name="Grimwood J."/>
            <person name="Jabbari K."/>
            <person name="Kuo A."/>
            <person name="Maheswari U."/>
            <person name="Martens C."/>
            <person name="Maumus F."/>
            <person name="Otillar R.P."/>
            <person name="Rayko E."/>
            <person name="Salamov A."/>
            <person name="Vandepoele K."/>
            <person name="Beszteri B."/>
            <person name="Gruber A."/>
            <person name="Heijde M."/>
            <person name="Katinka M."/>
            <person name="Mock T."/>
            <person name="Valentin K."/>
            <person name="Verret F."/>
            <person name="Berges J.A."/>
            <person name="Brownlee C."/>
            <person name="Cadoret J.P."/>
            <person name="Chiovitti A."/>
            <person name="Choi C.J."/>
            <person name="Coesel S."/>
            <person name="De Martino A."/>
            <person name="Detter J.C."/>
            <person name="Durkin C."/>
            <person name="Falciatore A."/>
            <person name="Fournet J."/>
            <person name="Haruta M."/>
            <person name="Huysman M.J."/>
            <person name="Jenkins B.D."/>
            <person name="Jiroutova K."/>
            <person name="Jorgensen R.E."/>
            <person name="Joubert Y."/>
            <person name="Kaplan A."/>
            <person name="Kroger N."/>
            <person name="Kroth P.G."/>
            <person name="La Roche J."/>
            <person name="Lindquist E."/>
            <person name="Lommer M."/>
            <person name="Martin-Jezequel V."/>
            <person name="Lopez P.J."/>
            <person name="Lucas S."/>
            <person name="Mangogna M."/>
            <person name="McGinnis K."/>
            <person name="Medlin L.K."/>
            <person name="Montsant A."/>
            <person name="Oudot-Le Secq M.P."/>
            <person name="Napoli C."/>
            <person name="Obornik M."/>
            <person name="Parker M.S."/>
            <person name="Petit J.L."/>
            <person name="Porcel B.M."/>
            <person name="Poulsen N."/>
            <person name="Robison M."/>
            <person name="Rychlewski L."/>
            <person name="Rynearson T.A."/>
            <person name="Schmutz J."/>
            <person name="Shapiro H."/>
            <person name="Siaut M."/>
            <person name="Stanley M."/>
            <person name="Sussman M.R."/>
            <person name="Taylor A.R."/>
            <person name="Vardi A."/>
            <person name="von Dassow P."/>
            <person name="Vyverman W."/>
            <person name="Willis A."/>
            <person name="Wyrwicz L.S."/>
            <person name="Rokhsar D.S."/>
            <person name="Weissenbach J."/>
            <person name="Armbrust E.V."/>
            <person name="Green B.R."/>
            <person name="Van de Peer Y."/>
            <person name="Grigoriev I.V."/>
        </authorList>
    </citation>
    <scope>NUCLEOTIDE SEQUENCE [LARGE SCALE GENOMIC DNA]</scope>
    <source>
        <strain evidence="5 6">CCMP1335</strain>
    </source>
</reference>
<dbReference type="PaxDb" id="35128-Thaps22922"/>
<feature type="domain" description="EF-hand" evidence="4">
    <location>
        <begin position="993"/>
        <end position="1028"/>
    </location>
</feature>
<dbReference type="Proteomes" id="UP000001449">
    <property type="component" value="Chromosome 5"/>
</dbReference>
<dbReference type="GeneID" id="7442299"/>
<dbReference type="PROSITE" id="PS00018">
    <property type="entry name" value="EF_HAND_1"/>
    <property type="match status" value="2"/>
</dbReference>
<feature type="compositionally biased region" description="Basic and acidic residues" evidence="3">
    <location>
        <begin position="210"/>
        <end position="229"/>
    </location>
</feature>
<dbReference type="SUPFAM" id="SSF47473">
    <property type="entry name" value="EF-hand"/>
    <property type="match status" value="1"/>
</dbReference>
<dbReference type="GO" id="GO:0005509">
    <property type="term" value="F:calcium ion binding"/>
    <property type="evidence" value="ECO:0007669"/>
    <property type="project" value="InterPro"/>
</dbReference>
<proteinExistence type="inferred from homology"/>
<keyword evidence="2" id="KW-0106">Calcium</keyword>